<gene>
    <name evidence="2" type="ORF">NE237_019806</name>
</gene>
<dbReference type="AlphaFoldDB" id="A0A9Q0K1Q4"/>
<keyword evidence="1" id="KW-0175">Coiled coil</keyword>
<accession>A0A9Q0K1Q4</accession>
<sequence>MVDPTADKAEEKLKVTEETLKAAEVEKADIAARTVAEYKESSAFKKDAFEVATLAFMKYWPDFVPSLEKDPLPCPNPSVTLENDPLDHYTLRFKASMMRGGRGSHEQQQ</sequence>
<organism evidence="2 3">
    <name type="scientific">Protea cynaroides</name>
    <dbReference type="NCBI Taxonomy" id="273540"/>
    <lineage>
        <taxon>Eukaryota</taxon>
        <taxon>Viridiplantae</taxon>
        <taxon>Streptophyta</taxon>
        <taxon>Embryophyta</taxon>
        <taxon>Tracheophyta</taxon>
        <taxon>Spermatophyta</taxon>
        <taxon>Magnoliopsida</taxon>
        <taxon>Proteales</taxon>
        <taxon>Proteaceae</taxon>
        <taxon>Protea</taxon>
    </lineage>
</organism>
<comment type="caution">
    <text evidence="2">The sequence shown here is derived from an EMBL/GenBank/DDBJ whole genome shotgun (WGS) entry which is preliminary data.</text>
</comment>
<protein>
    <submittedName>
        <fullName evidence="2">Uncharacterized protein</fullName>
    </submittedName>
</protein>
<evidence type="ECO:0000313" key="3">
    <source>
        <dbReference type="Proteomes" id="UP001141806"/>
    </source>
</evidence>
<dbReference type="EMBL" id="JAMYWD010000009">
    <property type="protein sequence ID" value="KAJ4959896.1"/>
    <property type="molecule type" value="Genomic_DNA"/>
</dbReference>
<feature type="coiled-coil region" evidence="1">
    <location>
        <begin position="6"/>
        <end position="33"/>
    </location>
</feature>
<evidence type="ECO:0000256" key="1">
    <source>
        <dbReference type="SAM" id="Coils"/>
    </source>
</evidence>
<name>A0A9Q0K1Q4_9MAGN</name>
<proteinExistence type="predicted"/>
<keyword evidence="3" id="KW-1185">Reference proteome</keyword>
<reference evidence="2" key="1">
    <citation type="journal article" date="2023" name="Plant J.">
        <title>The genome of the king protea, Protea cynaroides.</title>
        <authorList>
            <person name="Chang J."/>
            <person name="Duong T.A."/>
            <person name="Schoeman C."/>
            <person name="Ma X."/>
            <person name="Roodt D."/>
            <person name="Barker N."/>
            <person name="Li Z."/>
            <person name="Van de Peer Y."/>
            <person name="Mizrachi E."/>
        </authorList>
    </citation>
    <scope>NUCLEOTIDE SEQUENCE</scope>
    <source>
        <tissue evidence="2">Young leaves</tissue>
    </source>
</reference>
<dbReference type="Proteomes" id="UP001141806">
    <property type="component" value="Unassembled WGS sequence"/>
</dbReference>
<evidence type="ECO:0000313" key="2">
    <source>
        <dbReference type="EMBL" id="KAJ4959896.1"/>
    </source>
</evidence>